<dbReference type="GeneID" id="54422514"/>
<dbReference type="Proteomes" id="UP000504638">
    <property type="component" value="Unplaced"/>
</dbReference>
<dbReference type="Pfam" id="PF13489">
    <property type="entry name" value="Methyltransf_23"/>
    <property type="match status" value="1"/>
</dbReference>
<evidence type="ECO:0000313" key="4">
    <source>
        <dbReference type="RefSeq" id="XP_033532778.1"/>
    </source>
</evidence>
<sequence>MTSGVIATRTAATRSQMFTKPTCSVVCVESWQTRGPQQRSVAPTQEDQVFTSKRRKQLHTHQQENGISPSTPLPAPLQHRLVIRFPFAWPQPLSHPSAPSQPAGRFRRRRRPQVNPPRFIPAVPGEASPHYWSSSGGVLIASAMGTVPLGLRALADPDMYPLPPIETQPEFIQARYWLVFYVMGYRLYRSPITGQPTGTDPEFRVLDINPGLMWWGAEMRGARPSVNVFVVDTNPLPDMEGVRSVEAPADGAWVWAEDKQYDFVHGMDLEGSVRNWRMLQKLVLDGLKPGGWWECSEFECKVRSEADVLLTKAPFLATWNGLIEAGLERIDSWANLGRLPKQIMELAGFEDVTLERIPIPSGAWSPEPKMRGPSMLLTPMFVKKLEPAMEIYSRILALSEEASQHILNGIRKELEDPENELSLNLRIVYGRRPLHIPGGSEIS</sequence>
<reference evidence="2 4" key="1">
    <citation type="submission" date="2020-01" db="EMBL/GenBank/DDBJ databases">
        <authorList>
            <consortium name="DOE Joint Genome Institute"/>
            <person name="Haridas S."/>
            <person name="Albert R."/>
            <person name="Binder M."/>
            <person name="Bloem J."/>
            <person name="Labutti K."/>
            <person name="Salamov A."/>
            <person name="Andreopoulos B."/>
            <person name="Baker S.E."/>
            <person name="Barry K."/>
            <person name="Bills G."/>
            <person name="Bluhm B.H."/>
            <person name="Cannon C."/>
            <person name="Castanera R."/>
            <person name="Culley D.E."/>
            <person name="Daum C."/>
            <person name="Ezra D."/>
            <person name="Gonzalez J.B."/>
            <person name="Henrissat B."/>
            <person name="Kuo A."/>
            <person name="Liang C."/>
            <person name="Lipzen A."/>
            <person name="Lutzoni F."/>
            <person name="Magnuson J."/>
            <person name="Mondo S."/>
            <person name="Nolan M."/>
            <person name="Ohm R."/>
            <person name="Pangilinan J."/>
            <person name="Park H.-J."/>
            <person name="Ramirez L."/>
            <person name="Alfaro M."/>
            <person name="Sun H."/>
            <person name="Tritt A."/>
            <person name="Yoshinaga Y."/>
            <person name="Zwiers L.-H."/>
            <person name="Turgeon B.G."/>
            <person name="Goodwin S.B."/>
            <person name="Spatafora J.W."/>
            <person name="Crous P.W."/>
            <person name="Grigoriev I.V."/>
        </authorList>
    </citation>
    <scope>NUCLEOTIDE SEQUENCE</scope>
    <source>
        <strain evidence="2 4">CBS 781.70</strain>
    </source>
</reference>
<dbReference type="EMBL" id="ML975163">
    <property type="protein sequence ID" value="KAF1811147.1"/>
    <property type="molecule type" value="Genomic_DNA"/>
</dbReference>
<keyword evidence="3" id="KW-1185">Reference proteome</keyword>
<accession>A0A6G1FZ69</accession>
<dbReference type="RefSeq" id="XP_033532778.1">
    <property type="nucleotide sequence ID" value="XM_033681944.1"/>
</dbReference>
<organism evidence="2">
    <name type="scientific">Eremomyces bilateralis CBS 781.70</name>
    <dbReference type="NCBI Taxonomy" id="1392243"/>
    <lineage>
        <taxon>Eukaryota</taxon>
        <taxon>Fungi</taxon>
        <taxon>Dikarya</taxon>
        <taxon>Ascomycota</taxon>
        <taxon>Pezizomycotina</taxon>
        <taxon>Dothideomycetes</taxon>
        <taxon>Dothideomycetes incertae sedis</taxon>
        <taxon>Eremomycetales</taxon>
        <taxon>Eremomycetaceae</taxon>
        <taxon>Eremomyces</taxon>
    </lineage>
</organism>
<feature type="region of interest" description="Disordered" evidence="1">
    <location>
        <begin position="94"/>
        <end position="116"/>
    </location>
</feature>
<proteinExistence type="predicted"/>
<name>A0A6G1FZ69_9PEZI</name>
<reference evidence="4" key="3">
    <citation type="submission" date="2025-04" db="UniProtKB">
        <authorList>
            <consortium name="RefSeq"/>
        </authorList>
    </citation>
    <scope>IDENTIFICATION</scope>
    <source>
        <strain evidence="4">CBS 781.70</strain>
    </source>
</reference>
<evidence type="ECO:0000313" key="2">
    <source>
        <dbReference type="EMBL" id="KAF1811147.1"/>
    </source>
</evidence>
<dbReference type="SUPFAM" id="SSF53335">
    <property type="entry name" value="S-adenosyl-L-methionine-dependent methyltransferases"/>
    <property type="match status" value="1"/>
</dbReference>
<evidence type="ECO:0008006" key="5">
    <source>
        <dbReference type="Google" id="ProtNLM"/>
    </source>
</evidence>
<feature type="region of interest" description="Disordered" evidence="1">
    <location>
        <begin position="34"/>
        <end position="73"/>
    </location>
</feature>
<feature type="compositionally biased region" description="Polar residues" evidence="1">
    <location>
        <begin position="34"/>
        <end position="51"/>
    </location>
</feature>
<evidence type="ECO:0000256" key="1">
    <source>
        <dbReference type="SAM" id="MobiDB-lite"/>
    </source>
</evidence>
<reference evidence="4" key="2">
    <citation type="submission" date="2020-04" db="EMBL/GenBank/DDBJ databases">
        <authorList>
            <consortium name="NCBI Genome Project"/>
        </authorList>
    </citation>
    <scope>NUCLEOTIDE SEQUENCE</scope>
    <source>
        <strain evidence="4">CBS 781.70</strain>
    </source>
</reference>
<evidence type="ECO:0000313" key="3">
    <source>
        <dbReference type="Proteomes" id="UP000504638"/>
    </source>
</evidence>
<gene>
    <name evidence="2 4" type="ORF">P152DRAFT_483454</name>
</gene>
<dbReference type="InterPro" id="IPR029063">
    <property type="entry name" value="SAM-dependent_MTases_sf"/>
</dbReference>
<dbReference type="AlphaFoldDB" id="A0A6G1FZ69"/>
<protein>
    <recommendedName>
        <fullName evidence="5">S-adenosyl-L-methionine-dependent methyltransferase</fullName>
    </recommendedName>
</protein>